<keyword evidence="2" id="KW-0812">Transmembrane</keyword>
<feature type="transmembrane region" description="Helical" evidence="2">
    <location>
        <begin position="73"/>
        <end position="98"/>
    </location>
</feature>
<keyword evidence="2" id="KW-1133">Transmembrane helix</keyword>
<reference evidence="3 4" key="1">
    <citation type="journal article" date="2010" name="Stand. Genomic Sci.">
        <title>Complete genome sequence of Haliangium ochraceum type strain (SMP-2).</title>
        <authorList>
            <consortium name="US DOE Joint Genome Institute (JGI-PGF)"/>
            <person name="Ivanova N."/>
            <person name="Daum C."/>
            <person name="Lang E."/>
            <person name="Abt B."/>
            <person name="Kopitz M."/>
            <person name="Saunders E."/>
            <person name="Lapidus A."/>
            <person name="Lucas S."/>
            <person name="Glavina Del Rio T."/>
            <person name="Nolan M."/>
            <person name="Tice H."/>
            <person name="Copeland A."/>
            <person name="Cheng J.F."/>
            <person name="Chen F."/>
            <person name="Bruce D."/>
            <person name="Goodwin L."/>
            <person name="Pitluck S."/>
            <person name="Mavromatis K."/>
            <person name="Pati A."/>
            <person name="Mikhailova N."/>
            <person name="Chen A."/>
            <person name="Palaniappan K."/>
            <person name="Land M."/>
            <person name="Hauser L."/>
            <person name="Chang Y.J."/>
            <person name="Jeffries C.D."/>
            <person name="Detter J.C."/>
            <person name="Brettin T."/>
            <person name="Rohde M."/>
            <person name="Goker M."/>
            <person name="Bristow J."/>
            <person name="Markowitz V."/>
            <person name="Eisen J.A."/>
            <person name="Hugenholtz P."/>
            <person name="Kyrpides N.C."/>
            <person name="Klenk H.P."/>
        </authorList>
    </citation>
    <scope>NUCLEOTIDE SEQUENCE [LARGE SCALE GENOMIC DNA]</scope>
    <source>
        <strain evidence="4">DSM 14365 / CIP 107738 / JCM 11303 / AJ 13395 / SMP-2</strain>
    </source>
</reference>
<organism evidence="3 4">
    <name type="scientific">Haliangium ochraceum (strain DSM 14365 / JCM 11303 / SMP-2)</name>
    <dbReference type="NCBI Taxonomy" id="502025"/>
    <lineage>
        <taxon>Bacteria</taxon>
        <taxon>Pseudomonadati</taxon>
        <taxon>Myxococcota</taxon>
        <taxon>Polyangia</taxon>
        <taxon>Haliangiales</taxon>
        <taxon>Kofleriaceae</taxon>
        <taxon>Haliangium</taxon>
    </lineage>
</organism>
<evidence type="ECO:0000313" key="3">
    <source>
        <dbReference type="EMBL" id="ACY14927.1"/>
    </source>
</evidence>
<dbReference type="RefSeq" id="WP_012827535.1">
    <property type="nucleotide sequence ID" value="NC_013440.1"/>
</dbReference>
<dbReference type="AlphaFoldDB" id="D0LJ80"/>
<evidence type="ECO:0000256" key="1">
    <source>
        <dbReference type="SAM" id="MobiDB-lite"/>
    </source>
</evidence>
<dbReference type="EMBL" id="CP001804">
    <property type="protein sequence ID" value="ACY14927.1"/>
    <property type="molecule type" value="Genomic_DNA"/>
</dbReference>
<dbReference type="HOGENOM" id="CLU_1473236_0_0_7"/>
<protein>
    <submittedName>
        <fullName evidence="3">Uncharacterized protein</fullName>
    </submittedName>
</protein>
<accession>D0LJ80</accession>
<proteinExistence type="predicted"/>
<gene>
    <name evidence="3" type="ordered locus">Hoch_2390</name>
</gene>
<sequence length="183" mass="19453">MDAVAPIHGQVCALCDSGRPRAIGSRHGRRMAVDQCSACWRWLCARHAPEGSGPCEVCERAALVPRASATARAALVSGCSALGMLSGAVAVMLLSAAVNLAGELTVLGMLLAEMGVGTWAGRWAQRNADRWLAAVRRRAIARRLPRARALRCAPDGLRPRPRPRLCPAAQRDADADDAAARER</sequence>
<evidence type="ECO:0000313" key="4">
    <source>
        <dbReference type="Proteomes" id="UP000001880"/>
    </source>
</evidence>
<keyword evidence="2" id="KW-0472">Membrane</keyword>
<dbReference type="STRING" id="502025.Hoch_2390"/>
<feature type="region of interest" description="Disordered" evidence="1">
    <location>
        <begin position="154"/>
        <end position="183"/>
    </location>
</feature>
<feature type="transmembrane region" description="Helical" evidence="2">
    <location>
        <begin position="104"/>
        <end position="121"/>
    </location>
</feature>
<dbReference type="KEGG" id="hoh:Hoch_2390"/>
<keyword evidence="4" id="KW-1185">Reference proteome</keyword>
<name>D0LJ80_HALO1</name>
<dbReference type="Proteomes" id="UP000001880">
    <property type="component" value="Chromosome"/>
</dbReference>
<evidence type="ECO:0000256" key="2">
    <source>
        <dbReference type="SAM" id="Phobius"/>
    </source>
</evidence>